<evidence type="ECO:0000256" key="2">
    <source>
        <dbReference type="ARBA" id="ARBA00022692"/>
    </source>
</evidence>
<keyword evidence="8" id="KW-1185">Reference proteome</keyword>
<name>A0A0X8GYG4_9FIRM</name>
<keyword evidence="4 6" id="KW-0472">Membrane</keyword>
<dbReference type="STRING" id="1514105.AOC36_01675"/>
<dbReference type="InterPro" id="IPR001733">
    <property type="entry name" value="Peptidase_S26B"/>
</dbReference>
<evidence type="ECO:0000256" key="4">
    <source>
        <dbReference type="ARBA" id="ARBA00023136"/>
    </source>
</evidence>
<proteinExistence type="predicted"/>
<keyword evidence="2 6" id="KW-0812">Transmembrane</keyword>
<dbReference type="GO" id="GO:0004252">
    <property type="term" value="F:serine-type endopeptidase activity"/>
    <property type="evidence" value="ECO:0007669"/>
    <property type="project" value="UniProtKB-UniRule"/>
</dbReference>
<dbReference type="GO" id="GO:0009003">
    <property type="term" value="F:signal peptidase activity"/>
    <property type="evidence" value="ECO:0007669"/>
    <property type="project" value="UniProtKB-EC"/>
</dbReference>
<feature type="transmembrane region" description="Helical" evidence="6">
    <location>
        <begin position="144"/>
        <end position="163"/>
    </location>
</feature>
<evidence type="ECO:0000256" key="5">
    <source>
        <dbReference type="NCBIfam" id="TIGR02228"/>
    </source>
</evidence>
<evidence type="ECO:0000313" key="7">
    <source>
        <dbReference type="EMBL" id="AMC92741.1"/>
    </source>
</evidence>
<dbReference type="Proteomes" id="UP000063781">
    <property type="component" value="Chromosome"/>
</dbReference>
<dbReference type="EC" id="3.4.21.89" evidence="5"/>
<evidence type="ECO:0000256" key="3">
    <source>
        <dbReference type="ARBA" id="ARBA00022989"/>
    </source>
</evidence>
<dbReference type="Gene3D" id="2.10.109.10">
    <property type="entry name" value="Umud Fragment, subunit A"/>
    <property type="match status" value="1"/>
</dbReference>
<comment type="subcellular location">
    <subcellularLocation>
        <location evidence="1">Membrane</location>
    </subcellularLocation>
</comment>
<sequence>MKMKHKIIANTVLVLSVILLVLALYFSFVKKDNEEMFFFGYKPFIITSGSMEPKYPVNSLVVVKKVDASTLQVGDEIAFYSHLINANVFHRIVDIDDQGFVTKGDNNKNADLEIVETIDVLGKAVFYTTLTTSIIAHFNSPLHVVLYGVVPVCSLYIGVHFFVRYRKEKRGVIQ</sequence>
<dbReference type="InterPro" id="IPR036286">
    <property type="entry name" value="LexA/Signal_pep-like_sf"/>
</dbReference>
<dbReference type="SUPFAM" id="SSF51306">
    <property type="entry name" value="LexA/Signal peptidase"/>
    <property type="match status" value="1"/>
</dbReference>
<dbReference type="EMBL" id="CP013213">
    <property type="protein sequence ID" value="AMC92741.1"/>
    <property type="molecule type" value="Genomic_DNA"/>
</dbReference>
<keyword evidence="3 6" id="KW-1133">Transmembrane helix</keyword>
<dbReference type="InterPro" id="IPR019533">
    <property type="entry name" value="Peptidase_S26"/>
</dbReference>
<accession>A0A0X8GYG4</accession>
<evidence type="ECO:0000256" key="1">
    <source>
        <dbReference type="ARBA" id="ARBA00004370"/>
    </source>
</evidence>
<protein>
    <recommendedName>
        <fullName evidence="5">Signal peptidase I</fullName>
        <ecNumber evidence="5">3.4.21.89</ecNumber>
    </recommendedName>
</protein>
<evidence type="ECO:0000313" key="8">
    <source>
        <dbReference type="Proteomes" id="UP000063781"/>
    </source>
</evidence>
<gene>
    <name evidence="7" type="ORF">AOC36_01675</name>
</gene>
<dbReference type="GO" id="GO:0006465">
    <property type="term" value="P:signal peptide processing"/>
    <property type="evidence" value="ECO:0007669"/>
    <property type="project" value="UniProtKB-UniRule"/>
</dbReference>
<dbReference type="AlphaFoldDB" id="A0A0X8GYG4"/>
<dbReference type="PRINTS" id="PR00728">
    <property type="entry name" value="SIGNALPTASE"/>
</dbReference>
<dbReference type="KEGG" id="erl:AOC36_01675"/>
<organism evidence="7 8">
    <name type="scientific">Erysipelothrix larvae</name>
    <dbReference type="NCBI Taxonomy" id="1514105"/>
    <lineage>
        <taxon>Bacteria</taxon>
        <taxon>Bacillati</taxon>
        <taxon>Bacillota</taxon>
        <taxon>Erysipelotrichia</taxon>
        <taxon>Erysipelotrichales</taxon>
        <taxon>Erysipelotrichaceae</taxon>
        <taxon>Erysipelothrix</taxon>
    </lineage>
</organism>
<dbReference type="GO" id="GO:0016020">
    <property type="term" value="C:membrane"/>
    <property type="evidence" value="ECO:0007669"/>
    <property type="project" value="UniProtKB-SubCell"/>
</dbReference>
<dbReference type="NCBIfam" id="TIGR02228">
    <property type="entry name" value="sigpep_I_arch"/>
    <property type="match status" value="1"/>
</dbReference>
<dbReference type="CDD" id="cd06530">
    <property type="entry name" value="S26_SPase_I"/>
    <property type="match status" value="1"/>
</dbReference>
<reference evidence="7 8" key="1">
    <citation type="submission" date="2015-10" db="EMBL/GenBank/DDBJ databases">
        <title>Erysipelothrix larvae sp. LV19 isolated from the larval gut of the rhinoceros beetle, Trypoxylus dichotomus.</title>
        <authorList>
            <person name="Lim S."/>
            <person name="Kim B.-C."/>
        </authorList>
    </citation>
    <scope>NUCLEOTIDE SEQUENCE [LARGE SCALE GENOMIC DNA]</scope>
    <source>
        <strain evidence="7 8">LV19</strain>
    </source>
</reference>
<evidence type="ECO:0000256" key="6">
    <source>
        <dbReference type="SAM" id="Phobius"/>
    </source>
</evidence>
<feature type="transmembrane region" description="Helical" evidence="6">
    <location>
        <begin position="7"/>
        <end position="28"/>
    </location>
</feature>